<dbReference type="AlphaFoldDB" id="A0A2V0NLX3"/>
<gene>
    <name evidence="2" type="ORF">Rsub_01156</name>
</gene>
<organism evidence="2 3">
    <name type="scientific">Raphidocelis subcapitata</name>
    <dbReference type="NCBI Taxonomy" id="307507"/>
    <lineage>
        <taxon>Eukaryota</taxon>
        <taxon>Viridiplantae</taxon>
        <taxon>Chlorophyta</taxon>
        <taxon>core chlorophytes</taxon>
        <taxon>Chlorophyceae</taxon>
        <taxon>CS clade</taxon>
        <taxon>Sphaeropleales</taxon>
        <taxon>Selenastraceae</taxon>
        <taxon>Raphidocelis</taxon>
    </lineage>
</organism>
<keyword evidence="3" id="KW-1185">Reference proteome</keyword>
<feature type="region of interest" description="Disordered" evidence="1">
    <location>
        <begin position="158"/>
        <end position="280"/>
    </location>
</feature>
<dbReference type="STRING" id="307507.A0A2V0NLX3"/>
<sequence>MQPAFAVRQGTPAEAVAVPLLVEDRSAGQMGYSDFLVAVLKQVMSNAAGATHPPPSGVGSPSEHVFSVSRRDRCLRARSAPAFRALALASSDRRRFGSAAFSSTPDTVGRYQAGMMQQRCQTVHLSPASGLVASPQHPQLRGRVQFLLRPTAAALQQRARARAQARAGAQAARSAPQQPGAASAAEPAASAPPAPQQPQQQPGAPPPPAAAEPSASAPTAAEPPRRPPQAEPAAEPAAAPPGPAASAPAGPHQRQQAAGAEPPPSAAAAPAHLPTPTTATHEGRRCVVDALCDAVVAYNNPGSPSPSVRGTLNKTSGEGMVVEADALEAAFKRGKELLAAGADPGALSLHDAACALLAAYLGGPLGCFGRACQDGGTPRPVVGAVRVYDDGDLKAWHAHGSDRASDSDLGWRRCLLLLRVADDELSPLCFRGGNLSMPWCFLQPFATACISDSVSQGEGLDRTLGAPGEFRTARLRWEHAAAACDPATGKLVGSRGRALTFMVYLNDRFNDAQLPQHVAECWRHDALDPEAAELCARLEARVISGYTGKPRPQWIAGPRVASMTAKVTWTASSSLAERREAAGGAGVNSAVSTARGVVQALQDWSELKLRDCDRRDRFPTTRGEYVRAAAAAAHQELMAQQYSGRYVAAGRRREVGAAGIQRLVTWPLQTVDEAIRLVRAHPEPPAGSHHLQLGGTRLAFELQRILNSKQIQSLRRRWARDRGPDGSWEGIGGGRWALAWLHAATDDAALAVAGRVVTGAAGCSPATAALITLARVATGIGRNAQCVEFGLHPYPFTPNELLFLATIDLPAARELQRFDMQVTSVAAAHRMKPAELRRELEEKGVTLEQWRAVKKEEKLGGEAVDAEAAVARQRQREEDKVAKAEAAAARKRQREEDKEAKAEAAAARKRQREEDKEAKAEAAAARKKQEGDKKAKAERAAAHEKRMAEFGTLLRALFDKHIMKVAS</sequence>
<feature type="compositionally biased region" description="Basic and acidic residues" evidence="1">
    <location>
        <begin position="927"/>
        <end position="946"/>
    </location>
</feature>
<dbReference type="OrthoDB" id="561618at2759"/>
<evidence type="ECO:0000313" key="3">
    <source>
        <dbReference type="Proteomes" id="UP000247498"/>
    </source>
</evidence>
<protein>
    <submittedName>
        <fullName evidence="2">Uncharacterized protein</fullName>
    </submittedName>
</protein>
<proteinExistence type="predicted"/>
<feature type="compositionally biased region" description="Basic and acidic residues" evidence="1">
    <location>
        <begin position="911"/>
        <end position="920"/>
    </location>
</feature>
<dbReference type="EMBL" id="BDRX01000005">
    <property type="protein sequence ID" value="GBF88444.1"/>
    <property type="molecule type" value="Genomic_DNA"/>
</dbReference>
<name>A0A2V0NLX3_9CHLO</name>
<evidence type="ECO:0000256" key="1">
    <source>
        <dbReference type="SAM" id="MobiDB-lite"/>
    </source>
</evidence>
<evidence type="ECO:0000313" key="2">
    <source>
        <dbReference type="EMBL" id="GBF88444.1"/>
    </source>
</evidence>
<accession>A0A2V0NLX3</accession>
<comment type="caution">
    <text evidence="2">The sequence shown here is derived from an EMBL/GenBank/DDBJ whole genome shotgun (WGS) entry which is preliminary data.</text>
</comment>
<feature type="compositionally biased region" description="Low complexity" evidence="1">
    <location>
        <begin position="211"/>
        <end position="222"/>
    </location>
</feature>
<feature type="region of interest" description="Disordered" evidence="1">
    <location>
        <begin position="888"/>
        <end position="946"/>
    </location>
</feature>
<dbReference type="PANTHER" id="PTHR24216">
    <property type="entry name" value="PAXILLIN-RELATED"/>
    <property type="match status" value="1"/>
</dbReference>
<dbReference type="PANTHER" id="PTHR24216:SF65">
    <property type="entry name" value="PAXILLIN-LIKE PROTEIN 1"/>
    <property type="match status" value="1"/>
</dbReference>
<reference evidence="2 3" key="1">
    <citation type="journal article" date="2018" name="Sci. Rep.">
        <title>Raphidocelis subcapitata (=Pseudokirchneriella subcapitata) provides an insight into genome evolution and environmental adaptations in the Sphaeropleales.</title>
        <authorList>
            <person name="Suzuki S."/>
            <person name="Yamaguchi H."/>
            <person name="Nakajima N."/>
            <person name="Kawachi M."/>
        </authorList>
    </citation>
    <scope>NUCLEOTIDE SEQUENCE [LARGE SCALE GENOMIC DNA]</scope>
    <source>
        <strain evidence="2 3">NIES-35</strain>
    </source>
</reference>
<feature type="compositionally biased region" description="Low complexity" evidence="1">
    <location>
        <begin position="266"/>
        <end position="280"/>
    </location>
</feature>
<dbReference type="Proteomes" id="UP000247498">
    <property type="component" value="Unassembled WGS sequence"/>
</dbReference>
<feature type="compositionally biased region" description="Low complexity" evidence="1">
    <location>
        <begin position="158"/>
        <end position="189"/>
    </location>
</feature>
<dbReference type="InParanoid" id="A0A2V0NLX3"/>
<feature type="compositionally biased region" description="Basic and acidic residues" evidence="1">
    <location>
        <begin position="893"/>
        <end position="902"/>
    </location>
</feature>